<dbReference type="Pfam" id="PF05764">
    <property type="entry name" value="YL1"/>
    <property type="match status" value="1"/>
</dbReference>
<evidence type="ECO:0000313" key="6">
    <source>
        <dbReference type="Proteomes" id="UP000006790"/>
    </source>
</evidence>
<feature type="compositionally biased region" description="Low complexity" evidence="3">
    <location>
        <begin position="76"/>
        <end position="87"/>
    </location>
</feature>
<evidence type="ECO:0000256" key="3">
    <source>
        <dbReference type="SAM" id="MobiDB-lite"/>
    </source>
</evidence>
<dbReference type="FunCoup" id="G8JQ24">
    <property type="interactions" value="109"/>
</dbReference>
<dbReference type="GeneID" id="11468524"/>
<feature type="compositionally biased region" description="Basic residues" evidence="3">
    <location>
        <begin position="99"/>
        <end position="108"/>
    </location>
</feature>
<feature type="compositionally biased region" description="Basic and acidic residues" evidence="3">
    <location>
        <begin position="280"/>
        <end position="296"/>
    </location>
</feature>
<feature type="region of interest" description="Disordered" evidence="3">
    <location>
        <begin position="438"/>
        <end position="458"/>
    </location>
</feature>
<evidence type="ECO:0000256" key="1">
    <source>
        <dbReference type="ARBA" id="ARBA00006832"/>
    </source>
</evidence>
<feature type="region of interest" description="Disordered" evidence="3">
    <location>
        <begin position="276"/>
        <end position="345"/>
    </location>
</feature>
<feature type="region of interest" description="Disordered" evidence="3">
    <location>
        <begin position="72"/>
        <end position="108"/>
    </location>
</feature>
<feature type="compositionally biased region" description="Basic and acidic residues" evidence="3">
    <location>
        <begin position="447"/>
        <end position="458"/>
    </location>
</feature>
<protein>
    <recommendedName>
        <fullName evidence="4">Vps72/YL1 C-terminal domain-containing protein</fullName>
    </recommendedName>
</protein>
<evidence type="ECO:0000256" key="2">
    <source>
        <dbReference type="SAM" id="Coils"/>
    </source>
</evidence>
<feature type="compositionally biased region" description="Basic and acidic residues" evidence="3">
    <location>
        <begin position="318"/>
        <end position="333"/>
    </location>
</feature>
<gene>
    <name evidence="5" type="ordered locus">Ecym_2789</name>
</gene>
<dbReference type="OMA" id="CQYFDPK"/>
<evidence type="ECO:0000259" key="4">
    <source>
        <dbReference type="SMART" id="SM00993"/>
    </source>
</evidence>
<dbReference type="STRING" id="931890.G8JQ24"/>
<proteinExistence type="inferred from homology"/>
<dbReference type="EMBL" id="CP002498">
    <property type="protein sequence ID" value="AET38487.1"/>
    <property type="molecule type" value="Genomic_DNA"/>
</dbReference>
<feature type="compositionally biased region" description="Polar residues" evidence="3">
    <location>
        <begin position="297"/>
        <end position="309"/>
    </location>
</feature>
<dbReference type="GO" id="GO:0005634">
    <property type="term" value="C:nucleus"/>
    <property type="evidence" value="ECO:0007669"/>
    <property type="project" value="TreeGrafter"/>
</dbReference>
<dbReference type="KEGG" id="erc:Ecym_2789"/>
<dbReference type="AlphaFoldDB" id="G8JQ24"/>
<keyword evidence="6" id="KW-1185">Reference proteome</keyword>
<name>G8JQ24_ERECY</name>
<dbReference type="InterPro" id="IPR013272">
    <property type="entry name" value="Vps72/YL1_C"/>
</dbReference>
<dbReference type="RefSeq" id="XP_003645304.1">
    <property type="nucleotide sequence ID" value="XM_003645256.1"/>
</dbReference>
<dbReference type="eggNOG" id="KOG2897">
    <property type="taxonomic scope" value="Eukaryota"/>
</dbReference>
<feature type="coiled-coil region" evidence="2">
    <location>
        <begin position="156"/>
        <end position="183"/>
    </location>
</feature>
<dbReference type="PANTHER" id="PTHR13275:SF4">
    <property type="entry name" value="VACUOLAR PROTEIN SORTING-ASSOCIATED PROTEIN 72 HOMOLOG"/>
    <property type="match status" value="1"/>
</dbReference>
<sequence>MSIEDGDSEFLVTSRARRANAGNLMAKLLQQEHQKESELVGAEEDDINLLFQEDEDDGEFVIGELKQGLADDIFSDSDSGSSDNGGSMDEEKELEKQERKRRKLNNKRKLQILKGAKKLNVETAKRYKPSYEQPKAKSLLIETRRTSKRTSVVRNKMEVYEKLTQAEVKKKEIQERIRKQKEDQLVQELTQEDRLRAAEETERINLLSLNKYKEQEISKKQSRLAMQQRKKMKFNLGEPILTWLSAEWEVTPSMEVHDRNYWEQFLTKRQKKKRKYFRKRKEEPDNNNEEVKENKNSSKQGTPVITESFSDAPATPKIDSETERTEAKSKIQKLEGTPTASSDATTKSINILVTKVGEIADGMDQSSKKVNNEDNEAANTSYQPLFEHSTERRISFLEKEEAAVIDKNEPTSNINSTMATSNDSGNLINNLASESIKNKDDDEANESEGKSQSDLPSNHHIEVLEESLVYEGPSQLVGKNHMLFSIFPDEPYNNSSLNELREVLFGGQWARPYNARAYNVEPMTKISWETDPCMEEKSMLIPDLTIIDKFPSFGEYEKKLSQNVTIEDNKEFKVDIQTEAPTGVFLPNGVKRKCLISNKSSQYFDPKNGVPYADVEAIKTIQDLQDAIGDGTREEPEPKYRWFGFGRGGIFLDVQQRPAAGVPESFY</sequence>
<dbReference type="InParanoid" id="G8JQ24"/>
<dbReference type="OrthoDB" id="49520at2759"/>
<accession>G8JQ24</accession>
<feature type="domain" description="Vps72/YL1 C-terminal" evidence="4">
    <location>
        <begin position="592"/>
        <end position="621"/>
    </location>
</feature>
<reference evidence="6" key="1">
    <citation type="journal article" date="2012" name="G3 (Bethesda)">
        <title>Pichia sorbitophila, an interspecies yeast hybrid reveals early steps of genome resolution following polyploidization.</title>
        <authorList>
            <person name="Leh Louis V."/>
            <person name="Despons L."/>
            <person name="Friedrich A."/>
            <person name="Martin T."/>
            <person name="Durrens P."/>
            <person name="Casaregola S."/>
            <person name="Neuveglise C."/>
            <person name="Fairhead C."/>
            <person name="Marck C."/>
            <person name="Cruz J.A."/>
            <person name="Straub M.L."/>
            <person name="Kugler V."/>
            <person name="Sacerdot C."/>
            <person name="Uzunov Z."/>
            <person name="Thierry A."/>
            <person name="Weiss S."/>
            <person name="Bleykasten C."/>
            <person name="De Montigny J."/>
            <person name="Jacques N."/>
            <person name="Jung P."/>
            <person name="Lemaire M."/>
            <person name="Mallet S."/>
            <person name="Morel G."/>
            <person name="Richard G.F."/>
            <person name="Sarkar A."/>
            <person name="Savel G."/>
            <person name="Schacherer J."/>
            <person name="Seret M.L."/>
            <person name="Talla E."/>
            <person name="Samson G."/>
            <person name="Jubin C."/>
            <person name="Poulain J."/>
            <person name="Vacherie B."/>
            <person name="Barbe V."/>
            <person name="Pelletier E."/>
            <person name="Sherman D.J."/>
            <person name="Westhof E."/>
            <person name="Weissenbach J."/>
            <person name="Baret P.V."/>
            <person name="Wincker P."/>
            <person name="Gaillardin C."/>
            <person name="Dujon B."/>
            <person name="Souciet J.L."/>
        </authorList>
    </citation>
    <scope>NUCLEOTIDE SEQUENCE [LARGE SCALE GENOMIC DNA]</scope>
    <source>
        <strain evidence="6">CBS 270.75 / DBVPG 7215 / KCTC 17166 / NRRL Y-17582</strain>
    </source>
</reference>
<organism evidence="5 6">
    <name type="scientific">Eremothecium cymbalariae (strain CBS 270.75 / DBVPG 7215 / KCTC 17166 / NRRL Y-17582)</name>
    <name type="common">Yeast</name>
    <dbReference type="NCBI Taxonomy" id="931890"/>
    <lineage>
        <taxon>Eukaryota</taxon>
        <taxon>Fungi</taxon>
        <taxon>Dikarya</taxon>
        <taxon>Ascomycota</taxon>
        <taxon>Saccharomycotina</taxon>
        <taxon>Saccharomycetes</taxon>
        <taxon>Saccharomycetales</taxon>
        <taxon>Saccharomycetaceae</taxon>
        <taxon>Eremothecium</taxon>
    </lineage>
</organism>
<comment type="similarity">
    <text evidence="1">Belongs to the VPS72/YL1 family.</text>
</comment>
<dbReference type="Proteomes" id="UP000006790">
    <property type="component" value="Chromosome 2"/>
</dbReference>
<evidence type="ECO:0000313" key="5">
    <source>
        <dbReference type="EMBL" id="AET38487.1"/>
    </source>
</evidence>
<dbReference type="Pfam" id="PF08265">
    <property type="entry name" value="YL1_C"/>
    <property type="match status" value="1"/>
</dbReference>
<dbReference type="PANTHER" id="PTHR13275">
    <property type="entry name" value="YL-1 PROTEIN TRANSCRIPTION FACTOR-LIKE 1"/>
    <property type="match status" value="1"/>
</dbReference>
<keyword evidence="2" id="KW-0175">Coiled coil</keyword>
<dbReference type="HOGENOM" id="CLU_018782_0_0_1"/>
<dbReference type="SMART" id="SM00993">
    <property type="entry name" value="YL1_C"/>
    <property type="match status" value="1"/>
</dbReference>
<dbReference type="InterPro" id="IPR046757">
    <property type="entry name" value="YL1_N"/>
</dbReference>